<dbReference type="EC" id="3.4.23.43" evidence="9"/>
<dbReference type="Pfam" id="PF06750">
    <property type="entry name" value="A24_N_bact"/>
    <property type="match status" value="1"/>
</dbReference>
<evidence type="ECO:0000256" key="3">
    <source>
        <dbReference type="ARBA" id="ARBA00022475"/>
    </source>
</evidence>
<feature type="transmembrane region" description="Helical" evidence="10">
    <location>
        <begin position="6"/>
        <end position="26"/>
    </location>
</feature>
<keyword evidence="5 9" id="KW-0812">Transmembrane</keyword>
<dbReference type="PANTHER" id="PTHR30487">
    <property type="entry name" value="TYPE 4 PREPILIN-LIKE PROTEINS LEADER PEPTIDE-PROCESSING ENZYME"/>
    <property type="match status" value="1"/>
</dbReference>
<dbReference type="Pfam" id="PF01478">
    <property type="entry name" value="Peptidase_A24"/>
    <property type="match status" value="1"/>
</dbReference>
<dbReference type="Gene3D" id="1.20.120.1220">
    <property type="match status" value="1"/>
</dbReference>
<evidence type="ECO:0000256" key="9">
    <source>
        <dbReference type="RuleBase" id="RU003794"/>
    </source>
</evidence>
<keyword evidence="4" id="KW-0997">Cell inner membrane</keyword>
<dbReference type="AlphaFoldDB" id="A0A8J6NZ43"/>
<evidence type="ECO:0000256" key="4">
    <source>
        <dbReference type="ARBA" id="ARBA00022519"/>
    </source>
</evidence>
<evidence type="ECO:0000256" key="6">
    <source>
        <dbReference type="ARBA" id="ARBA00022989"/>
    </source>
</evidence>
<dbReference type="GO" id="GO:0032259">
    <property type="term" value="P:methylation"/>
    <property type="evidence" value="ECO:0007669"/>
    <property type="project" value="UniProtKB-KW"/>
</dbReference>
<dbReference type="InterPro" id="IPR010627">
    <property type="entry name" value="Prepilin_pept_A24_N"/>
</dbReference>
<keyword evidence="9" id="KW-0378">Hydrolase</keyword>
<dbReference type="InterPro" id="IPR014032">
    <property type="entry name" value="Peptidase_A24A_bac"/>
</dbReference>
<keyword evidence="9" id="KW-0645">Protease</keyword>
<comment type="catalytic activity">
    <reaction evidence="9">
        <text>Typically cleaves a -Gly-|-Phe- bond to release an N-terminal, basic peptide of 5-8 residues from type IV prepilin, and then N-methylates the new N-terminal amino group, the methyl donor being S-adenosyl-L-methionine.</text>
        <dbReference type="EC" id="3.4.23.43"/>
    </reaction>
</comment>
<feature type="transmembrane region" description="Helical" evidence="10">
    <location>
        <begin position="127"/>
        <end position="147"/>
    </location>
</feature>
<evidence type="ECO:0000313" key="14">
    <source>
        <dbReference type="Proteomes" id="UP000605201"/>
    </source>
</evidence>
<comment type="function">
    <text evidence="9">Plays an essential role in type IV pili and type II pseudopili formation by proteolytically removing the leader sequence from substrate proteins and subsequently monomethylating the alpha-amino group of the newly exposed N-terminal phenylalanine.</text>
</comment>
<keyword evidence="7 10" id="KW-0472">Membrane</keyword>
<evidence type="ECO:0000256" key="2">
    <source>
        <dbReference type="ARBA" id="ARBA00005801"/>
    </source>
</evidence>
<evidence type="ECO:0000256" key="5">
    <source>
        <dbReference type="ARBA" id="ARBA00022692"/>
    </source>
</evidence>
<dbReference type="InterPro" id="IPR000045">
    <property type="entry name" value="Prepilin_IV_endopep_pep"/>
</dbReference>
<feature type="domain" description="Prepilin type IV endopeptidase peptidase" evidence="11">
    <location>
        <begin position="106"/>
        <end position="215"/>
    </location>
</feature>
<keyword evidence="9" id="KW-0808">Transferase</keyword>
<dbReference type="GO" id="GO:0008168">
    <property type="term" value="F:methyltransferase activity"/>
    <property type="evidence" value="ECO:0007669"/>
    <property type="project" value="UniProtKB-KW"/>
</dbReference>
<protein>
    <recommendedName>
        <fullName evidence="9">Prepilin leader peptidase/N-methyltransferase</fullName>
        <ecNumber evidence="9">2.1.1.-</ecNumber>
        <ecNumber evidence="9">3.4.23.43</ecNumber>
    </recommendedName>
</protein>
<evidence type="ECO:0000256" key="10">
    <source>
        <dbReference type="SAM" id="Phobius"/>
    </source>
</evidence>
<reference evidence="13 14" key="1">
    <citation type="submission" date="2020-08" db="EMBL/GenBank/DDBJ databases">
        <title>Bridging the membrane lipid divide: bacteria of the FCB group superphylum have the potential to synthesize archaeal ether lipids.</title>
        <authorList>
            <person name="Villanueva L."/>
            <person name="Von Meijenfeldt F.A.B."/>
            <person name="Westbye A.B."/>
            <person name="Yadav S."/>
            <person name="Hopmans E.C."/>
            <person name="Dutilh B.E."/>
            <person name="Sinninghe Damste J.S."/>
        </authorList>
    </citation>
    <scope>NUCLEOTIDE SEQUENCE [LARGE SCALE GENOMIC DNA]</scope>
    <source>
        <strain evidence="13">NIOZ-UU17</strain>
    </source>
</reference>
<keyword evidence="3" id="KW-1003">Cell membrane</keyword>
<evidence type="ECO:0000313" key="13">
    <source>
        <dbReference type="EMBL" id="MBC8431111.1"/>
    </source>
</evidence>
<dbReference type="EC" id="2.1.1.-" evidence="9"/>
<feature type="transmembrane region" description="Helical" evidence="10">
    <location>
        <begin position="194"/>
        <end position="219"/>
    </location>
</feature>
<dbReference type="EMBL" id="JACNIG010000113">
    <property type="protein sequence ID" value="MBC8431111.1"/>
    <property type="molecule type" value="Genomic_DNA"/>
</dbReference>
<feature type="domain" description="Prepilin peptidase A24 N-terminal" evidence="12">
    <location>
        <begin position="12"/>
        <end position="95"/>
    </location>
</feature>
<evidence type="ECO:0000259" key="11">
    <source>
        <dbReference type="Pfam" id="PF01478"/>
    </source>
</evidence>
<keyword evidence="9" id="KW-0489">Methyltransferase</keyword>
<dbReference type="GO" id="GO:0005886">
    <property type="term" value="C:plasma membrane"/>
    <property type="evidence" value="ECO:0007669"/>
    <property type="project" value="UniProtKB-SubCell"/>
</dbReference>
<dbReference type="GO" id="GO:0006465">
    <property type="term" value="P:signal peptide processing"/>
    <property type="evidence" value="ECO:0007669"/>
    <property type="project" value="TreeGrafter"/>
</dbReference>
<feature type="transmembrane region" description="Helical" evidence="10">
    <location>
        <begin position="76"/>
        <end position="96"/>
    </location>
</feature>
<comment type="similarity">
    <text evidence="2 8">Belongs to the peptidase A24 family.</text>
</comment>
<name>A0A8J6NZ43_9BACT</name>
<comment type="subcellular location">
    <subcellularLocation>
        <location evidence="1">Cell inner membrane</location>
        <topology evidence="1">Multi-pass membrane protein</topology>
    </subcellularLocation>
    <subcellularLocation>
        <location evidence="9">Cell membrane</location>
        <topology evidence="9">Multi-pass membrane protein</topology>
    </subcellularLocation>
</comment>
<proteinExistence type="inferred from homology"/>
<gene>
    <name evidence="13" type="ORF">H8D96_04255</name>
</gene>
<evidence type="ECO:0000259" key="12">
    <source>
        <dbReference type="Pfam" id="PF06750"/>
    </source>
</evidence>
<dbReference type="InterPro" id="IPR050882">
    <property type="entry name" value="Prepilin_peptidase/N-MTase"/>
</dbReference>
<feature type="transmembrane region" description="Helical" evidence="10">
    <location>
        <begin position="102"/>
        <end position="120"/>
    </location>
</feature>
<feature type="transmembrane region" description="Helical" evidence="10">
    <location>
        <begin position="231"/>
        <end position="254"/>
    </location>
</feature>
<evidence type="ECO:0000256" key="8">
    <source>
        <dbReference type="RuleBase" id="RU003793"/>
    </source>
</evidence>
<evidence type="ECO:0000256" key="7">
    <source>
        <dbReference type="ARBA" id="ARBA00023136"/>
    </source>
</evidence>
<comment type="caution">
    <text evidence="13">The sequence shown here is derived from an EMBL/GenBank/DDBJ whole genome shotgun (WGS) entry which is preliminary data.</text>
</comment>
<evidence type="ECO:0000256" key="1">
    <source>
        <dbReference type="ARBA" id="ARBA00004429"/>
    </source>
</evidence>
<dbReference type="Proteomes" id="UP000605201">
    <property type="component" value="Unassembled WGS sequence"/>
</dbReference>
<organism evidence="13 14">
    <name type="scientific">Candidatus Desulfatibia vada</name>
    <dbReference type="NCBI Taxonomy" id="2841696"/>
    <lineage>
        <taxon>Bacteria</taxon>
        <taxon>Pseudomonadati</taxon>
        <taxon>Thermodesulfobacteriota</taxon>
        <taxon>Desulfobacteria</taxon>
        <taxon>Desulfobacterales</taxon>
        <taxon>Desulfobacterales incertae sedis</taxon>
        <taxon>Candidatus Desulfatibia</taxon>
    </lineage>
</organism>
<keyword evidence="9" id="KW-0511">Multifunctional enzyme</keyword>
<dbReference type="PANTHER" id="PTHR30487:SF0">
    <property type="entry name" value="PREPILIN LEADER PEPTIDASE_N-METHYLTRANSFERASE-RELATED"/>
    <property type="match status" value="1"/>
</dbReference>
<dbReference type="GO" id="GO:0004190">
    <property type="term" value="F:aspartic-type endopeptidase activity"/>
    <property type="evidence" value="ECO:0007669"/>
    <property type="project" value="UniProtKB-EC"/>
</dbReference>
<feature type="transmembrane region" description="Helical" evidence="10">
    <location>
        <begin position="153"/>
        <end position="173"/>
    </location>
</feature>
<accession>A0A8J6NZ43</accession>
<keyword evidence="6 10" id="KW-1133">Transmembrane helix</keyword>
<sequence length="258" mass="28121">MSNIFIIIYIFLFGLCIGSFMNVCIYRLPLEKSIADPPRSVCPSCGSMIKYYDNLPVLSYLWLKGRCRHCSAPISLRYPLVEVLAGLAAASVFFAFGLTLEGLIYFVFIAALLVITFIDIDHKIIPNVISIPGIPIGLIASLALPQVTLKESALGLLIGGGSLLVVAWVYHLLTRKEGMGGGDIKLLAMIGTIVGWKGVLFTIFVSSAVGSLVGLTVMLVKGKNMKFAVPFGPFLAIGAVTYIFFGQRIIYWYFHLIS</sequence>
<dbReference type="PRINTS" id="PR00864">
    <property type="entry name" value="PREPILNPTASE"/>
</dbReference>